<keyword evidence="8" id="KW-1185">Reference proteome</keyword>
<evidence type="ECO:0000256" key="4">
    <source>
        <dbReference type="ARBA" id="ARBA00023136"/>
    </source>
</evidence>
<dbReference type="Proteomes" id="UP000565205">
    <property type="component" value="Unassembled WGS sequence"/>
</dbReference>
<accession>A0A850NP29</accession>
<dbReference type="Pfam" id="PF07869">
    <property type="entry name" value="DUF1656"/>
    <property type="match status" value="1"/>
</dbReference>
<evidence type="ECO:0000256" key="2">
    <source>
        <dbReference type="ARBA" id="ARBA00022692"/>
    </source>
</evidence>
<comment type="caution">
    <text evidence="7">The sequence shown here is derived from an EMBL/GenBank/DDBJ whole genome shotgun (WGS) entry which is preliminary data.</text>
</comment>
<feature type="transmembrane region" description="Helical" evidence="5">
    <location>
        <begin position="12"/>
        <end position="29"/>
    </location>
</feature>
<evidence type="ECO:0000313" key="8">
    <source>
        <dbReference type="Proteomes" id="UP000557688"/>
    </source>
</evidence>
<proteinExistence type="predicted"/>
<evidence type="ECO:0000256" key="3">
    <source>
        <dbReference type="ARBA" id="ARBA00022989"/>
    </source>
</evidence>
<dbReference type="InterPro" id="IPR012451">
    <property type="entry name" value="DUF1656"/>
</dbReference>
<dbReference type="EMBL" id="JABXXQ010000198">
    <property type="protein sequence ID" value="NVN30684.1"/>
    <property type="molecule type" value="Genomic_DNA"/>
</dbReference>
<evidence type="ECO:0000313" key="6">
    <source>
        <dbReference type="EMBL" id="MBB3172334.1"/>
    </source>
</evidence>
<dbReference type="RefSeq" id="WP_176624421.1">
    <property type="nucleotide sequence ID" value="NZ_JABXXQ010000198.1"/>
</dbReference>
<reference evidence="7 9" key="1">
    <citation type="submission" date="2020-06" db="EMBL/GenBank/DDBJ databases">
        <title>Description of novel acetic acid bacteria.</title>
        <authorList>
            <person name="Sombolestani A."/>
        </authorList>
    </citation>
    <scope>NUCLEOTIDE SEQUENCE [LARGE SCALE GENOMIC DNA]</scope>
    <source>
        <strain evidence="7 9">LMG 26838</strain>
    </source>
</reference>
<dbReference type="EMBL" id="JACHXV010000001">
    <property type="protein sequence ID" value="MBB3172334.1"/>
    <property type="molecule type" value="Genomic_DNA"/>
</dbReference>
<organism evidence="7 9">
    <name type="scientific">Endobacter medicaginis</name>
    <dbReference type="NCBI Taxonomy" id="1181271"/>
    <lineage>
        <taxon>Bacteria</taxon>
        <taxon>Pseudomonadati</taxon>
        <taxon>Pseudomonadota</taxon>
        <taxon>Alphaproteobacteria</taxon>
        <taxon>Acetobacterales</taxon>
        <taxon>Acetobacteraceae</taxon>
        <taxon>Endobacter</taxon>
    </lineage>
</organism>
<gene>
    <name evidence="6" type="ORF">FHR90_000140</name>
    <name evidence="7" type="ORF">HUK83_10125</name>
</gene>
<name>A0A850NP29_9PROT</name>
<protein>
    <submittedName>
        <fullName evidence="7">DUF1656 domain-containing protein</fullName>
    </submittedName>
    <submittedName>
        <fullName evidence="6">Glucose dehydrogenase</fullName>
    </submittedName>
</protein>
<reference evidence="6 8" key="2">
    <citation type="submission" date="2020-08" db="EMBL/GenBank/DDBJ databases">
        <title>Genomic Encyclopedia of Type Strains, Phase III (KMG-III): the genomes of soil and plant-associated and newly described type strains.</title>
        <authorList>
            <person name="Whitman W."/>
        </authorList>
    </citation>
    <scope>NUCLEOTIDE SEQUENCE [LARGE SCALE GENOMIC DNA]</scope>
    <source>
        <strain evidence="6 8">CECT 8088</strain>
    </source>
</reference>
<evidence type="ECO:0000256" key="1">
    <source>
        <dbReference type="ARBA" id="ARBA00022475"/>
    </source>
</evidence>
<keyword evidence="3 5" id="KW-1133">Transmembrane helix</keyword>
<keyword evidence="1" id="KW-1003">Cell membrane</keyword>
<feature type="transmembrane region" description="Helical" evidence="5">
    <location>
        <begin position="41"/>
        <end position="62"/>
    </location>
</feature>
<evidence type="ECO:0000256" key="5">
    <source>
        <dbReference type="SAM" id="Phobius"/>
    </source>
</evidence>
<sequence length="64" mass="7447">MTHELSLDDILFAPIVAYALVALAIMVPVRWAMWRVGVQRWVWHPALFEFCVYLIILSLLVIHV</sequence>
<dbReference type="Proteomes" id="UP000557688">
    <property type="component" value="Unassembled WGS sequence"/>
</dbReference>
<keyword evidence="4 5" id="KW-0472">Membrane</keyword>
<evidence type="ECO:0000313" key="7">
    <source>
        <dbReference type="EMBL" id="NVN30684.1"/>
    </source>
</evidence>
<evidence type="ECO:0000313" key="9">
    <source>
        <dbReference type="Proteomes" id="UP000565205"/>
    </source>
</evidence>
<keyword evidence="2 5" id="KW-0812">Transmembrane</keyword>
<dbReference type="AlphaFoldDB" id="A0A850NP29"/>